<dbReference type="Pfam" id="PF02485">
    <property type="entry name" value="Branch"/>
    <property type="match status" value="1"/>
</dbReference>
<proteinExistence type="predicted"/>
<organism evidence="7 8">
    <name type="scientific">Zostera marina</name>
    <name type="common">Eelgrass</name>
    <dbReference type="NCBI Taxonomy" id="29655"/>
    <lineage>
        <taxon>Eukaryota</taxon>
        <taxon>Viridiplantae</taxon>
        <taxon>Streptophyta</taxon>
        <taxon>Embryophyta</taxon>
        <taxon>Tracheophyta</taxon>
        <taxon>Spermatophyta</taxon>
        <taxon>Magnoliopsida</taxon>
        <taxon>Liliopsida</taxon>
        <taxon>Zosteraceae</taxon>
        <taxon>Zostera</taxon>
    </lineage>
</organism>
<keyword evidence="4 6" id="KW-0472">Membrane</keyword>
<keyword evidence="2" id="KW-0328">Glycosyltransferase</keyword>
<evidence type="ECO:0000256" key="4">
    <source>
        <dbReference type="ARBA" id="ARBA00023136"/>
    </source>
</evidence>
<protein>
    <submittedName>
        <fullName evidence="7">Xylosyltransferase, family GT14</fullName>
    </submittedName>
</protein>
<dbReference type="EMBL" id="LFYR01000182">
    <property type="protein sequence ID" value="KMZ75345.1"/>
    <property type="molecule type" value="Genomic_DNA"/>
</dbReference>
<keyword evidence="5" id="KW-0325">Glycoprotein</keyword>
<reference evidence="8" key="1">
    <citation type="journal article" date="2016" name="Nature">
        <title>The genome of the seagrass Zostera marina reveals angiosperm adaptation to the sea.</title>
        <authorList>
            <person name="Olsen J.L."/>
            <person name="Rouze P."/>
            <person name="Verhelst B."/>
            <person name="Lin Y.-C."/>
            <person name="Bayer T."/>
            <person name="Collen J."/>
            <person name="Dattolo E."/>
            <person name="De Paoli E."/>
            <person name="Dittami S."/>
            <person name="Maumus F."/>
            <person name="Michel G."/>
            <person name="Kersting A."/>
            <person name="Lauritano C."/>
            <person name="Lohaus R."/>
            <person name="Toepel M."/>
            <person name="Tonon T."/>
            <person name="Vanneste K."/>
            <person name="Amirebrahimi M."/>
            <person name="Brakel J."/>
            <person name="Bostroem C."/>
            <person name="Chovatia M."/>
            <person name="Grimwood J."/>
            <person name="Jenkins J.W."/>
            <person name="Jueterbock A."/>
            <person name="Mraz A."/>
            <person name="Stam W.T."/>
            <person name="Tice H."/>
            <person name="Bornberg-Bauer E."/>
            <person name="Green P.J."/>
            <person name="Pearson G.A."/>
            <person name="Procaccini G."/>
            <person name="Duarte C.M."/>
            <person name="Schmutz J."/>
            <person name="Reusch T.B.H."/>
            <person name="Van de Peer Y."/>
        </authorList>
    </citation>
    <scope>NUCLEOTIDE SEQUENCE [LARGE SCALE GENOMIC DNA]</scope>
    <source>
        <strain evidence="8">cv. Finnish</strain>
    </source>
</reference>
<dbReference type="InterPro" id="IPR044610">
    <property type="entry name" value="GLCAT14A/B/C"/>
</dbReference>
<dbReference type="PANTHER" id="PTHR45719">
    <property type="entry name" value="GLYCOSYLTRANSFERASE"/>
    <property type="match status" value="1"/>
</dbReference>
<evidence type="ECO:0000256" key="5">
    <source>
        <dbReference type="ARBA" id="ARBA00023180"/>
    </source>
</evidence>
<accession>A0A0K9Q4E8</accession>
<evidence type="ECO:0000313" key="7">
    <source>
        <dbReference type="EMBL" id="KMZ75345.1"/>
    </source>
</evidence>
<sequence>MGGIKDFMVPFLIASFFLSIFFLPTLLLRTLPTTIANTATAVSSARNFSESFPVNFAYLVSASKGDVNKLTRVLYAIYHPANYYLLHLDLEASEEERTRLWEFVSGNKIFAEFGNVWIVKKSNLVTYRGPTMLSNTLHSMAILLRTCKWDWFINLSASDYPVVTQDDMIFAFSKLPKQYNFIHHTSNLGWKLNKRAKPIVIDPGIYSKNKSNLIWASKERGAPDAFKLFTGSAWMALSRSFTEYCIIGWDNLPRTLLLYYTNFISSPEGYFQTVICNSKDHRNTTLNHDLHFVKWDNPPRQHPAILGSKDFRKMIISGAPFARKFKEGDPVLNKIDKEILGRQKGKFTYSGWSAEMESGNWKNASVVIKNGAGGRRLKALMSKISSAEQLGKRGQCR</sequence>
<dbReference type="OrthoDB" id="2019572at2759"/>
<dbReference type="Proteomes" id="UP000036987">
    <property type="component" value="Unassembled WGS sequence"/>
</dbReference>
<gene>
    <name evidence="7" type="ORF">ZOSMA_116G00710</name>
</gene>
<comment type="caution">
    <text evidence="7">The sequence shown here is derived from an EMBL/GenBank/DDBJ whole genome shotgun (WGS) entry which is preliminary data.</text>
</comment>
<dbReference type="STRING" id="29655.A0A0K9Q4E8"/>
<keyword evidence="6" id="KW-0812">Transmembrane</keyword>
<dbReference type="GO" id="GO:0016020">
    <property type="term" value="C:membrane"/>
    <property type="evidence" value="ECO:0007669"/>
    <property type="project" value="UniProtKB-SubCell"/>
</dbReference>
<dbReference type="OMA" id="HSSHLGW"/>
<evidence type="ECO:0000256" key="6">
    <source>
        <dbReference type="SAM" id="Phobius"/>
    </source>
</evidence>
<keyword evidence="3 7" id="KW-0808">Transferase</keyword>
<keyword evidence="6" id="KW-1133">Transmembrane helix</keyword>
<dbReference type="GO" id="GO:0015020">
    <property type="term" value="F:glucuronosyltransferase activity"/>
    <property type="evidence" value="ECO:0007669"/>
    <property type="project" value="InterPro"/>
</dbReference>
<evidence type="ECO:0000313" key="8">
    <source>
        <dbReference type="Proteomes" id="UP000036987"/>
    </source>
</evidence>
<dbReference type="InterPro" id="IPR003406">
    <property type="entry name" value="Glyco_trans_14"/>
</dbReference>
<comment type="subcellular location">
    <subcellularLocation>
        <location evidence="1">Membrane</location>
        <topology evidence="1">Single-pass type II membrane protein</topology>
    </subcellularLocation>
</comment>
<dbReference type="AlphaFoldDB" id="A0A0K9Q4E8"/>
<keyword evidence="8" id="KW-1185">Reference proteome</keyword>
<evidence type="ECO:0000256" key="3">
    <source>
        <dbReference type="ARBA" id="ARBA00022679"/>
    </source>
</evidence>
<feature type="transmembrane region" description="Helical" evidence="6">
    <location>
        <begin position="7"/>
        <end position="28"/>
    </location>
</feature>
<name>A0A0K9Q4E8_ZOSMR</name>
<evidence type="ECO:0000256" key="1">
    <source>
        <dbReference type="ARBA" id="ARBA00004606"/>
    </source>
</evidence>
<dbReference type="PANTHER" id="PTHR45719:SF4">
    <property type="entry name" value="CORE-2_I-BRANCHING BETA-1,6-N-ACETYLGLUCOSAMINYLTRANSFERASE FAMILY PROTEIN"/>
    <property type="match status" value="1"/>
</dbReference>
<evidence type="ECO:0000256" key="2">
    <source>
        <dbReference type="ARBA" id="ARBA00022676"/>
    </source>
</evidence>